<feature type="domain" description="Thiol:disulfide interchange protein DsbD N-terminal" evidence="2">
    <location>
        <begin position="41"/>
        <end position="156"/>
    </location>
</feature>
<reference evidence="3 4" key="1">
    <citation type="journal article" date="2016" name="Nat. Commun.">
        <title>Thousands of microbial genomes shed light on interconnected biogeochemical processes in an aquifer system.</title>
        <authorList>
            <person name="Anantharaman K."/>
            <person name="Brown C.T."/>
            <person name="Hug L.A."/>
            <person name="Sharon I."/>
            <person name="Castelle C.J."/>
            <person name="Probst A.J."/>
            <person name="Thomas B.C."/>
            <person name="Singh A."/>
            <person name="Wilkins M.J."/>
            <person name="Karaoz U."/>
            <person name="Brodie E.L."/>
            <person name="Williams K.H."/>
            <person name="Hubbard S.S."/>
            <person name="Banfield J.F."/>
        </authorList>
    </citation>
    <scope>NUCLEOTIDE SEQUENCE [LARGE SCALE GENOMIC DNA]</scope>
</reference>
<protein>
    <recommendedName>
        <fullName evidence="2">Thiol:disulfide interchange protein DsbD N-terminal domain-containing protein</fullName>
    </recommendedName>
</protein>
<name>A0A1F6H0N6_9PROT</name>
<keyword evidence="1" id="KW-0732">Signal</keyword>
<dbReference type="EMBL" id="MFNF01000011">
    <property type="protein sequence ID" value="OGH03850.1"/>
    <property type="molecule type" value="Genomic_DNA"/>
</dbReference>
<organism evidence="3 4">
    <name type="scientific">Candidatus Lambdaproteobacteria bacterium RIFOXYD2_FULL_56_26</name>
    <dbReference type="NCBI Taxonomy" id="1817773"/>
    <lineage>
        <taxon>Bacteria</taxon>
        <taxon>Pseudomonadati</taxon>
        <taxon>Pseudomonadota</taxon>
        <taxon>Candidatus Lambdaproteobacteria</taxon>
    </lineage>
</organism>
<sequence>MQFFFLLFFFLGYPLSGGAGQGAFLNPTPYNSAPEIVALAQATPTPQGFKLTLTVRLEPKFHLYSVKPQGKFGPKPTALVVQTSGLEPVGALGESPPLLKVDSALGLSLWVHEKEFWVAQEFKNPGKLKGPIRGYLFYQLCDNLVCLNPAQSSFELKIP</sequence>
<dbReference type="Pfam" id="PF11412">
    <property type="entry name" value="DsbD_N"/>
    <property type="match status" value="1"/>
</dbReference>
<evidence type="ECO:0000259" key="2">
    <source>
        <dbReference type="Pfam" id="PF11412"/>
    </source>
</evidence>
<gene>
    <name evidence="3" type="ORF">A2557_11975</name>
</gene>
<evidence type="ECO:0000256" key="1">
    <source>
        <dbReference type="SAM" id="SignalP"/>
    </source>
</evidence>
<dbReference type="AlphaFoldDB" id="A0A1F6H0N6"/>
<feature type="chain" id="PRO_5009524862" description="Thiol:disulfide interchange protein DsbD N-terminal domain-containing protein" evidence="1">
    <location>
        <begin position="20"/>
        <end position="159"/>
    </location>
</feature>
<proteinExistence type="predicted"/>
<feature type="signal peptide" evidence="1">
    <location>
        <begin position="1"/>
        <end position="19"/>
    </location>
</feature>
<accession>A0A1F6H0N6</accession>
<comment type="caution">
    <text evidence="3">The sequence shown here is derived from an EMBL/GenBank/DDBJ whole genome shotgun (WGS) entry which is preliminary data.</text>
</comment>
<evidence type="ECO:0000313" key="3">
    <source>
        <dbReference type="EMBL" id="OGH03850.1"/>
    </source>
</evidence>
<evidence type="ECO:0000313" key="4">
    <source>
        <dbReference type="Proteomes" id="UP000177583"/>
    </source>
</evidence>
<dbReference type="Proteomes" id="UP000177583">
    <property type="component" value="Unassembled WGS sequence"/>
</dbReference>
<dbReference type="InterPro" id="IPR028250">
    <property type="entry name" value="DsbDN"/>
</dbReference>